<dbReference type="PROSITE" id="PS01296">
    <property type="entry name" value="RSMI"/>
    <property type="match status" value="1"/>
</dbReference>
<dbReference type="Gene3D" id="3.40.1010.10">
    <property type="entry name" value="Cobalt-precorrin-4 Transmethylase, Domain 1"/>
    <property type="match status" value="1"/>
</dbReference>
<dbReference type="InterPro" id="IPR014776">
    <property type="entry name" value="4pyrrole_Mease_sub2"/>
</dbReference>
<accession>A0A0C1CC01</accession>
<evidence type="ECO:0000256" key="6">
    <source>
        <dbReference type="HAMAP-Rule" id="MF_01877"/>
    </source>
</evidence>
<dbReference type="Proteomes" id="UP000031307">
    <property type="component" value="Unassembled WGS sequence"/>
</dbReference>
<keyword evidence="4 6" id="KW-0808">Transferase</keyword>
<comment type="caution">
    <text evidence="8">The sequence shown here is derived from an EMBL/GenBank/DDBJ whole genome shotgun (WGS) entry which is preliminary data.</text>
</comment>
<dbReference type="OMA" id="PVVFYES"/>
<dbReference type="InterPro" id="IPR018063">
    <property type="entry name" value="SAM_MeTrfase_RsmI_CS"/>
</dbReference>
<name>A0A0C1CC01_9BACT</name>
<dbReference type="PANTHER" id="PTHR46111">
    <property type="entry name" value="RIBOSOMAL RNA SMALL SUBUNIT METHYLTRANSFERASE I"/>
    <property type="match status" value="1"/>
</dbReference>
<dbReference type="HAMAP" id="MF_01877">
    <property type="entry name" value="16SrRNA_methyltr_I"/>
    <property type="match status" value="1"/>
</dbReference>
<dbReference type="PANTHER" id="PTHR46111:SF1">
    <property type="entry name" value="RIBOSOMAL RNA SMALL SUBUNIT METHYLTRANSFERASE I"/>
    <property type="match status" value="1"/>
</dbReference>
<proteinExistence type="inferred from homology"/>
<dbReference type="FunFam" id="3.30.950.10:FF:000002">
    <property type="entry name" value="Ribosomal RNA small subunit methyltransferase I"/>
    <property type="match status" value="1"/>
</dbReference>
<evidence type="ECO:0000256" key="4">
    <source>
        <dbReference type="ARBA" id="ARBA00022679"/>
    </source>
</evidence>
<dbReference type="PATRIC" id="fig|83552.4.peg.369"/>
<dbReference type="GO" id="GO:0070677">
    <property type="term" value="F:rRNA (cytosine-2'-O-)-methyltransferase activity"/>
    <property type="evidence" value="ECO:0007669"/>
    <property type="project" value="UniProtKB-UniRule"/>
</dbReference>
<comment type="similarity">
    <text evidence="6">Belongs to the methyltransferase superfamily. RsmI family.</text>
</comment>
<dbReference type="NCBIfam" id="TIGR00096">
    <property type="entry name" value="16S rRNA (cytidine(1402)-2'-O)-methyltransferase"/>
    <property type="match status" value="1"/>
</dbReference>
<dbReference type="InterPro" id="IPR014777">
    <property type="entry name" value="4pyrrole_Mease_sub1"/>
</dbReference>
<dbReference type="FunFam" id="3.40.1010.10:FF:000007">
    <property type="entry name" value="Ribosomal RNA small subunit methyltransferase I"/>
    <property type="match status" value="1"/>
</dbReference>
<evidence type="ECO:0000256" key="2">
    <source>
        <dbReference type="ARBA" id="ARBA00022552"/>
    </source>
</evidence>
<feature type="domain" description="Tetrapyrrole methylase" evidence="7">
    <location>
        <begin position="1"/>
        <end position="200"/>
    </location>
</feature>
<evidence type="ECO:0000259" key="7">
    <source>
        <dbReference type="Pfam" id="PF00590"/>
    </source>
</evidence>
<gene>
    <name evidence="6 8" type="primary">rsmI</name>
    <name evidence="8" type="ORF">DB43_DZ00270</name>
</gene>
<keyword evidence="5 6" id="KW-0949">S-adenosyl-L-methionine</keyword>
<comment type="catalytic activity">
    <reaction evidence="6">
        <text>cytidine(1402) in 16S rRNA + S-adenosyl-L-methionine = 2'-O-methylcytidine(1402) in 16S rRNA + S-adenosyl-L-homocysteine + H(+)</text>
        <dbReference type="Rhea" id="RHEA:42924"/>
        <dbReference type="Rhea" id="RHEA-COMP:10285"/>
        <dbReference type="Rhea" id="RHEA-COMP:10286"/>
        <dbReference type="ChEBI" id="CHEBI:15378"/>
        <dbReference type="ChEBI" id="CHEBI:57856"/>
        <dbReference type="ChEBI" id="CHEBI:59789"/>
        <dbReference type="ChEBI" id="CHEBI:74495"/>
        <dbReference type="ChEBI" id="CHEBI:82748"/>
        <dbReference type="EC" id="2.1.1.198"/>
    </reaction>
</comment>
<evidence type="ECO:0000256" key="5">
    <source>
        <dbReference type="ARBA" id="ARBA00022691"/>
    </source>
</evidence>
<dbReference type="SUPFAM" id="SSF53790">
    <property type="entry name" value="Tetrapyrrole methylase"/>
    <property type="match status" value="1"/>
</dbReference>
<dbReference type="EMBL" id="JSAM01000020">
    <property type="protein sequence ID" value="KIA78440.1"/>
    <property type="molecule type" value="Genomic_DNA"/>
</dbReference>
<evidence type="ECO:0000256" key="3">
    <source>
        <dbReference type="ARBA" id="ARBA00022603"/>
    </source>
</evidence>
<dbReference type="Pfam" id="PF00590">
    <property type="entry name" value="TP_methylase"/>
    <property type="match status" value="1"/>
</dbReference>
<sequence length="278" mass="31561">MLYLIATPIGNLEDITLRALRLLKECDLILCEDTRQSSILLKHYEIQKPLKSFHKFNESAQEQEVLRALQEGVKIAMISDAGTPSISDPGNRLVEKCVEEGIEVISIPGPCAAITALACSGLPTDLFQFCGFLPRKAQELKRALQKILQYEGTTVCYESPHRLLDFLQTVHLLAPTRYLVVARELTKKFEEIRRGTAQDLITHWESHPLKGEVVVMIKGEAADDTQQWEQMSPQEHVQFLETQYSLSKKEAIKLAAEMRGIPKRDLYRLCLSDREIID</sequence>
<evidence type="ECO:0000313" key="8">
    <source>
        <dbReference type="EMBL" id="KIA78440.1"/>
    </source>
</evidence>
<dbReference type="RefSeq" id="WP_013924628.1">
    <property type="nucleotide sequence ID" value="NZ_JSAM01000020.1"/>
</dbReference>
<dbReference type="GO" id="GO:0005737">
    <property type="term" value="C:cytoplasm"/>
    <property type="evidence" value="ECO:0007669"/>
    <property type="project" value="UniProtKB-SubCell"/>
</dbReference>
<dbReference type="AlphaFoldDB" id="A0A0C1CC01"/>
<protein>
    <recommendedName>
        <fullName evidence="6">Ribosomal RNA small subunit methyltransferase I</fullName>
        <ecNumber evidence="6">2.1.1.198</ecNumber>
    </recommendedName>
    <alternativeName>
        <fullName evidence="6">16S rRNA 2'-O-ribose C1402 methyltransferase</fullName>
    </alternativeName>
    <alternativeName>
        <fullName evidence="6">rRNA (cytidine-2'-O-)-methyltransferase RsmI</fullName>
    </alternativeName>
</protein>
<keyword evidence="2 6" id="KW-0698">rRNA processing</keyword>
<evidence type="ECO:0000313" key="9">
    <source>
        <dbReference type="Proteomes" id="UP000031307"/>
    </source>
</evidence>
<comment type="subcellular location">
    <subcellularLocation>
        <location evidence="6">Cytoplasm</location>
    </subcellularLocation>
</comment>
<dbReference type="Gene3D" id="3.30.950.10">
    <property type="entry name" value="Methyltransferase, Cobalt-precorrin-4 Transmethylase, Domain 2"/>
    <property type="match status" value="1"/>
</dbReference>
<dbReference type="CDD" id="cd11648">
    <property type="entry name" value="RsmI"/>
    <property type="match status" value="1"/>
</dbReference>
<dbReference type="InterPro" id="IPR035996">
    <property type="entry name" value="4pyrrol_Methylase_sf"/>
</dbReference>
<dbReference type="InterPro" id="IPR000878">
    <property type="entry name" value="4pyrrol_Mease"/>
</dbReference>
<reference evidence="8 9" key="1">
    <citation type="journal article" date="2014" name="Mol. Biol. Evol.">
        <title>Massive expansion of Ubiquitination-related gene families within the Chlamydiae.</title>
        <authorList>
            <person name="Domman D."/>
            <person name="Collingro A."/>
            <person name="Lagkouvardos I."/>
            <person name="Gehre L."/>
            <person name="Weinmaier T."/>
            <person name="Rattei T."/>
            <person name="Subtil A."/>
            <person name="Horn M."/>
        </authorList>
    </citation>
    <scope>NUCLEOTIDE SEQUENCE [LARGE SCALE GENOMIC DNA]</scope>
    <source>
        <strain evidence="8 9">OEW1</strain>
    </source>
</reference>
<dbReference type="PIRSF" id="PIRSF005917">
    <property type="entry name" value="MTase_YraL"/>
    <property type="match status" value="1"/>
</dbReference>
<dbReference type="EC" id="2.1.1.198" evidence="6"/>
<keyword evidence="3 6" id="KW-0489">Methyltransferase</keyword>
<keyword evidence="1 6" id="KW-0963">Cytoplasm</keyword>
<dbReference type="InterPro" id="IPR008189">
    <property type="entry name" value="rRNA_ssu_MeTfrase_I"/>
</dbReference>
<comment type="function">
    <text evidence="6">Catalyzes the 2'-O-methylation of the ribose of cytidine 1402 (C1402) in 16S rRNA.</text>
</comment>
<organism evidence="8 9">
    <name type="scientific">Parachlamydia acanthamoebae</name>
    <dbReference type="NCBI Taxonomy" id="83552"/>
    <lineage>
        <taxon>Bacteria</taxon>
        <taxon>Pseudomonadati</taxon>
        <taxon>Chlamydiota</taxon>
        <taxon>Chlamydiia</taxon>
        <taxon>Parachlamydiales</taxon>
        <taxon>Parachlamydiaceae</taxon>
        <taxon>Parachlamydia</taxon>
    </lineage>
</organism>
<evidence type="ECO:0000256" key="1">
    <source>
        <dbReference type="ARBA" id="ARBA00022490"/>
    </source>
</evidence>